<organism evidence="2 3">
    <name type="scientific">Rhynchophorus ferrugineus</name>
    <name type="common">Red palm weevil</name>
    <name type="synonym">Curculio ferrugineus</name>
    <dbReference type="NCBI Taxonomy" id="354439"/>
    <lineage>
        <taxon>Eukaryota</taxon>
        <taxon>Metazoa</taxon>
        <taxon>Ecdysozoa</taxon>
        <taxon>Arthropoda</taxon>
        <taxon>Hexapoda</taxon>
        <taxon>Insecta</taxon>
        <taxon>Pterygota</taxon>
        <taxon>Neoptera</taxon>
        <taxon>Endopterygota</taxon>
        <taxon>Coleoptera</taxon>
        <taxon>Polyphaga</taxon>
        <taxon>Cucujiformia</taxon>
        <taxon>Curculionidae</taxon>
        <taxon>Dryophthorinae</taxon>
        <taxon>Rhynchophorus</taxon>
    </lineage>
</organism>
<accession>A0A834HKN4</accession>
<protein>
    <submittedName>
        <fullName evidence="2">Uncharacterized protein</fullName>
    </submittedName>
</protein>
<dbReference type="EMBL" id="JAACXV010019204">
    <property type="protein sequence ID" value="KAF7263837.1"/>
    <property type="molecule type" value="Genomic_DNA"/>
</dbReference>
<sequence length="294" mass="33626">MSSESKLQFEEVQSASKPLGNGETFNGSANLASTMNSSKKQNFEKVCDGREENSNRKIPRHMLPSSPIVIPEESDTITPNSMYESNVRWKLSRFVRRRCSKARKRCFNEVFGVETPLCEEDAVKKKFKLADGLEKDSNDSFLNTTCFSVSDSNLPELDIDEKTSSAETGIKWPEELRGNLTIGTTDGNSPTEWAERCCVLKDDELRQFYPEDERCTDALCVMSLKDLNFFAKLTDFTTMTQSLFLRFKLGNEIKVVYLCAKKNSDLLIWEDQINLIQDYIKLKIGRNKEYEGYN</sequence>
<comment type="caution">
    <text evidence="2">The sequence shown here is derived from an EMBL/GenBank/DDBJ whole genome shotgun (WGS) entry which is preliminary data.</text>
</comment>
<dbReference type="Proteomes" id="UP000625711">
    <property type="component" value="Unassembled WGS sequence"/>
</dbReference>
<keyword evidence="3" id="KW-1185">Reference proteome</keyword>
<evidence type="ECO:0000313" key="3">
    <source>
        <dbReference type="Proteomes" id="UP000625711"/>
    </source>
</evidence>
<dbReference type="SUPFAM" id="SSF50729">
    <property type="entry name" value="PH domain-like"/>
    <property type="match status" value="1"/>
</dbReference>
<name>A0A834HKN4_RHYFE</name>
<feature type="compositionally biased region" description="Polar residues" evidence="1">
    <location>
        <begin position="1"/>
        <end position="16"/>
    </location>
</feature>
<evidence type="ECO:0000256" key="1">
    <source>
        <dbReference type="SAM" id="MobiDB-lite"/>
    </source>
</evidence>
<feature type="region of interest" description="Disordered" evidence="1">
    <location>
        <begin position="1"/>
        <end position="74"/>
    </location>
</feature>
<feature type="compositionally biased region" description="Polar residues" evidence="1">
    <location>
        <begin position="23"/>
        <end position="40"/>
    </location>
</feature>
<dbReference type="AlphaFoldDB" id="A0A834HKN4"/>
<feature type="compositionally biased region" description="Basic and acidic residues" evidence="1">
    <location>
        <begin position="41"/>
        <end position="55"/>
    </location>
</feature>
<evidence type="ECO:0000313" key="2">
    <source>
        <dbReference type="EMBL" id="KAF7263837.1"/>
    </source>
</evidence>
<gene>
    <name evidence="2" type="ORF">GWI33_001055</name>
</gene>
<proteinExistence type="predicted"/>
<reference evidence="2" key="1">
    <citation type="submission" date="2020-08" db="EMBL/GenBank/DDBJ databases">
        <title>Genome sequencing and assembly of the red palm weevil Rhynchophorus ferrugineus.</title>
        <authorList>
            <person name="Dias G.B."/>
            <person name="Bergman C.M."/>
            <person name="Manee M."/>
        </authorList>
    </citation>
    <scope>NUCLEOTIDE SEQUENCE</scope>
    <source>
        <strain evidence="2">AA-2017</strain>
        <tissue evidence="2">Whole larva</tissue>
    </source>
</reference>